<evidence type="ECO:0000313" key="7">
    <source>
        <dbReference type="Proteomes" id="UP000283509"/>
    </source>
</evidence>
<dbReference type="PANTHER" id="PTHR10543:SF24">
    <property type="entry name" value="CAROTENOID ISOMEROOXYGENASE"/>
    <property type="match status" value="1"/>
</dbReference>
<dbReference type="GO" id="GO:0042574">
    <property type="term" value="P:retinal metabolic process"/>
    <property type="evidence" value="ECO:0007669"/>
    <property type="project" value="TreeGrafter"/>
</dbReference>
<dbReference type="GO" id="GO:0046872">
    <property type="term" value="F:metal ion binding"/>
    <property type="evidence" value="ECO:0007669"/>
    <property type="project" value="UniProtKB-KW"/>
</dbReference>
<dbReference type="STRING" id="6689.A0A3R7PJZ1"/>
<gene>
    <name evidence="6" type="ORF">C7M84_012811</name>
</gene>
<accession>A0A3R7PJZ1</accession>
<proteinExistence type="inferred from homology"/>
<dbReference type="Proteomes" id="UP000283509">
    <property type="component" value="Unassembled WGS sequence"/>
</dbReference>
<protein>
    <recommendedName>
        <fullName evidence="8">Beta,beta-carotene 15,15'-monooxygenase</fullName>
    </recommendedName>
</protein>
<evidence type="ECO:0000256" key="3">
    <source>
        <dbReference type="ARBA" id="ARBA00023002"/>
    </source>
</evidence>
<feature type="binding site" evidence="5">
    <location>
        <position position="299"/>
    </location>
    <ligand>
        <name>Fe cation</name>
        <dbReference type="ChEBI" id="CHEBI:24875"/>
        <note>catalytic</note>
    </ligand>
</feature>
<comment type="cofactor">
    <cofactor evidence="5">
        <name>Fe(2+)</name>
        <dbReference type="ChEBI" id="CHEBI:29033"/>
    </cofactor>
    <text evidence="5">Binds 1 Fe(2+) ion per subunit.</text>
</comment>
<sequence length="585" mass="65164">MIVCPALSCSGLVTTSPNSSRRFIRLSFLYRSRWCEVGLRKRAPSSPDTPTRLEENFDSRTTIKMPYDFTTWDRNCLEEQVTPVQGEVTGTIPPWLRGSFLLDGPGRMTYGEHEFNHVFDGSALLQRFTFGETGATFCSRFLKSYAYTTNLENEQIVVSEFGTTGKSVTKGKLAKLGDKFAFDKMFSDNAPVGVVTFGGEYYCITEAPFLHKIDPTTLETISKVDLHKELGINSHCPNPKPLPDGSTLNILHAVGATGPKYDIVSFPSKPLDGKATVFAKPKKVGSVDARWKLNPCHMHTFGLTENYVVLLEQPLTIDVKAMVANTIRDKPFIGGMEWMENKLVKIHIVNRETGKEVKQKVKCEAFFFMHIINCYERENHIVIDVNAYKKPDLLHAFHLKNLRERGASLGNELDGGSVKRIVIPMEVSDKVSPELNLVMLAGTKAKANRQKDGSLYLTPDAVTDYAYEIPALHPDYTGKRYRYFYGSCGNMTLTTGKVGKVDFESREVKEWFEDGLYAGVSCFVPRPGATAEDDGVLLVTELHSADRKKVSVVILNSVDMTEVARVAFSTPSDVPRSLHGCFVAA</sequence>
<feature type="binding site" evidence="5">
    <location>
        <position position="579"/>
    </location>
    <ligand>
        <name>Fe cation</name>
        <dbReference type="ChEBI" id="CHEBI:24875"/>
        <note>catalytic</note>
    </ligand>
</feature>
<evidence type="ECO:0000256" key="4">
    <source>
        <dbReference type="ARBA" id="ARBA00023004"/>
    </source>
</evidence>
<reference evidence="6 7" key="2">
    <citation type="submission" date="2019-01" db="EMBL/GenBank/DDBJ databases">
        <title>The decoding of complex shrimp genome reveals the adaptation for benthos swimmer, frequently molting mechanism and breeding impact on genome.</title>
        <authorList>
            <person name="Sun Y."/>
            <person name="Gao Y."/>
            <person name="Yu Y."/>
        </authorList>
    </citation>
    <scope>NUCLEOTIDE SEQUENCE [LARGE SCALE GENOMIC DNA]</scope>
    <source>
        <tissue evidence="6">Muscle</tissue>
    </source>
</reference>
<name>A0A3R7PJZ1_PENVA</name>
<feature type="binding site" evidence="5">
    <location>
        <position position="370"/>
    </location>
    <ligand>
        <name>Fe cation</name>
        <dbReference type="ChEBI" id="CHEBI:24875"/>
        <note>catalytic</note>
    </ligand>
</feature>
<comment type="similarity">
    <text evidence="1">Belongs to the carotenoid oxygenase family.</text>
</comment>
<dbReference type="InterPro" id="IPR004294">
    <property type="entry name" value="Carotenoid_Oase"/>
</dbReference>
<organism evidence="6 7">
    <name type="scientific">Penaeus vannamei</name>
    <name type="common">Whiteleg shrimp</name>
    <name type="synonym">Litopenaeus vannamei</name>
    <dbReference type="NCBI Taxonomy" id="6689"/>
    <lineage>
        <taxon>Eukaryota</taxon>
        <taxon>Metazoa</taxon>
        <taxon>Ecdysozoa</taxon>
        <taxon>Arthropoda</taxon>
        <taxon>Crustacea</taxon>
        <taxon>Multicrustacea</taxon>
        <taxon>Malacostraca</taxon>
        <taxon>Eumalacostraca</taxon>
        <taxon>Eucarida</taxon>
        <taxon>Decapoda</taxon>
        <taxon>Dendrobranchiata</taxon>
        <taxon>Penaeoidea</taxon>
        <taxon>Penaeidae</taxon>
        <taxon>Penaeus</taxon>
    </lineage>
</organism>
<dbReference type="OrthoDB" id="1069523at2759"/>
<keyword evidence="2 5" id="KW-0479">Metal-binding</keyword>
<keyword evidence="3" id="KW-0560">Oxidoreductase</keyword>
<dbReference type="EMBL" id="QCYY01002615">
    <property type="protein sequence ID" value="ROT69028.1"/>
    <property type="molecule type" value="Genomic_DNA"/>
</dbReference>
<evidence type="ECO:0008006" key="8">
    <source>
        <dbReference type="Google" id="ProtNLM"/>
    </source>
</evidence>
<evidence type="ECO:0000256" key="5">
    <source>
        <dbReference type="PIRSR" id="PIRSR604294-1"/>
    </source>
</evidence>
<dbReference type="GO" id="GO:0010436">
    <property type="term" value="F:carotenoid dioxygenase activity"/>
    <property type="evidence" value="ECO:0007669"/>
    <property type="project" value="TreeGrafter"/>
</dbReference>
<comment type="caution">
    <text evidence="6">The sequence shown here is derived from an EMBL/GenBank/DDBJ whole genome shotgun (WGS) entry which is preliminary data.</text>
</comment>
<dbReference type="AlphaFoldDB" id="A0A3R7PJZ1"/>
<reference evidence="6 7" key="1">
    <citation type="submission" date="2018-04" db="EMBL/GenBank/DDBJ databases">
        <authorList>
            <person name="Zhang X."/>
            <person name="Yuan J."/>
            <person name="Li F."/>
            <person name="Xiang J."/>
        </authorList>
    </citation>
    <scope>NUCLEOTIDE SEQUENCE [LARGE SCALE GENOMIC DNA]</scope>
    <source>
        <tissue evidence="6">Muscle</tissue>
    </source>
</reference>
<dbReference type="GO" id="GO:0003834">
    <property type="term" value="F:beta-carotene 15,15'-dioxygenase activity"/>
    <property type="evidence" value="ECO:0007669"/>
    <property type="project" value="TreeGrafter"/>
</dbReference>
<dbReference type="PANTHER" id="PTHR10543">
    <property type="entry name" value="BETA-CAROTENE DIOXYGENASE"/>
    <property type="match status" value="1"/>
</dbReference>
<evidence type="ECO:0000256" key="1">
    <source>
        <dbReference type="ARBA" id="ARBA00006787"/>
    </source>
</evidence>
<keyword evidence="7" id="KW-1185">Reference proteome</keyword>
<keyword evidence="4 5" id="KW-0408">Iron</keyword>
<dbReference type="GO" id="GO:0016121">
    <property type="term" value="P:carotene catabolic process"/>
    <property type="evidence" value="ECO:0007669"/>
    <property type="project" value="TreeGrafter"/>
</dbReference>
<evidence type="ECO:0000313" key="6">
    <source>
        <dbReference type="EMBL" id="ROT69028.1"/>
    </source>
</evidence>
<dbReference type="Pfam" id="PF03055">
    <property type="entry name" value="RPE65"/>
    <property type="match status" value="1"/>
</dbReference>
<evidence type="ECO:0000256" key="2">
    <source>
        <dbReference type="ARBA" id="ARBA00022723"/>
    </source>
</evidence>